<dbReference type="Proteomes" id="UP000309984">
    <property type="component" value="Unassembled WGS sequence"/>
</dbReference>
<keyword evidence="1" id="KW-0378">Hydrolase</keyword>
<name>A0A7I7ZSP9_9MYCO</name>
<accession>A0A7I7ZSP9</accession>
<organism evidence="1 2">
    <name type="scientific">Mycolicibacterium phocaicum</name>
    <dbReference type="NCBI Taxonomy" id="319706"/>
    <lineage>
        <taxon>Bacteria</taxon>
        <taxon>Bacillati</taxon>
        <taxon>Actinomycetota</taxon>
        <taxon>Actinomycetes</taxon>
        <taxon>Mycobacteriales</taxon>
        <taxon>Mycobacteriaceae</taxon>
        <taxon>Mycolicibacterium</taxon>
    </lineage>
</organism>
<dbReference type="SUPFAM" id="SSF53474">
    <property type="entry name" value="alpha/beta-Hydrolases"/>
    <property type="match status" value="1"/>
</dbReference>
<evidence type="ECO:0000313" key="1">
    <source>
        <dbReference type="EMBL" id="TLH59954.1"/>
    </source>
</evidence>
<keyword evidence="2" id="KW-1185">Reference proteome</keyword>
<dbReference type="EMBL" id="POTM01000062">
    <property type="protein sequence ID" value="TLH59954.1"/>
    <property type="molecule type" value="Genomic_DNA"/>
</dbReference>
<dbReference type="AlphaFoldDB" id="A0A7I7ZSP9"/>
<dbReference type="Gene3D" id="3.40.50.1820">
    <property type="entry name" value="alpha/beta hydrolase"/>
    <property type="match status" value="1"/>
</dbReference>
<dbReference type="GO" id="GO:0016787">
    <property type="term" value="F:hydrolase activity"/>
    <property type="evidence" value="ECO:0007669"/>
    <property type="project" value="UniProtKB-KW"/>
</dbReference>
<dbReference type="PANTHER" id="PTHR43194:SF2">
    <property type="entry name" value="PEROXISOMAL MEMBRANE PROTEIN LPX1"/>
    <property type="match status" value="1"/>
</dbReference>
<protein>
    <submittedName>
        <fullName evidence="1">Alpha/beta hydrolase</fullName>
    </submittedName>
</protein>
<gene>
    <name evidence="1" type="ORF">C1S79_26940</name>
</gene>
<dbReference type="InterPro" id="IPR029058">
    <property type="entry name" value="AB_hydrolase_fold"/>
</dbReference>
<proteinExistence type="predicted"/>
<evidence type="ECO:0000313" key="2">
    <source>
        <dbReference type="Proteomes" id="UP000309984"/>
    </source>
</evidence>
<sequence length="297" mass="33144">MADDSAVGVRPNWVGDELFPFQSRFVELDGHVIHYVDEGSGPVLLMLHGNPTWSFMYRQVIMSLRDRFRCIAFDHPGFGLSTAAAGYGHMPDDHAAVAVAFLDHLGLSDLTLLLHDWGGPIGLRAAEQRPELFSRLVIANTWGWPLNGDFRVELAARLIGGPVGRELTRRSHHALSMMMQAGHRRRRLSPEELTHYCNALPSARRRQAAAVLPEAIIGRRDFFATVERNLIVLEHLPVLIIWADADVALGDKERRRWESTFPDHSTVVLHGAGHFVPSDAPDEYSAAVAGWYNAPRP</sequence>
<dbReference type="PANTHER" id="PTHR43194">
    <property type="entry name" value="HYDROLASE ALPHA/BETA FOLD FAMILY"/>
    <property type="match status" value="1"/>
</dbReference>
<dbReference type="InterPro" id="IPR000639">
    <property type="entry name" value="Epox_hydrolase-like"/>
</dbReference>
<dbReference type="Pfam" id="PF00561">
    <property type="entry name" value="Abhydrolase_1"/>
    <property type="match status" value="1"/>
</dbReference>
<dbReference type="PRINTS" id="PR00412">
    <property type="entry name" value="EPOXHYDRLASE"/>
</dbReference>
<reference evidence="1 2" key="1">
    <citation type="submission" date="2018-01" db="EMBL/GenBank/DDBJ databases">
        <title>Comparative genomics of Mycobacterium mucogenicum and Mycobacterium neoaurum clade members emphasizing tRNA and non-coding RNA.</title>
        <authorList>
            <person name="Behra P.R.K."/>
            <person name="Pettersson B.M.F."/>
            <person name="Das S."/>
            <person name="Dasgupta S."/>
            <person name="Kirsebom L.A."/>
        </authorList>
    </citation>
    <scope>NUCLEOTIDE SEQUENCE [LARGE SCALE GENOMIC DNA]</scope>
    <source>
        <strain evidence="1 2">DSM 45104</strain>
    </source>
</reference>
<dbReference type="InterPro" id="IPR000073">
    <property type="entry name" value="AB_hydrolase_1"/>
</dbReference>
<comment type="caution">
    <text evidence="1">The sequence shown here is derived from an EMBL/GenBank/DDBJ whole genome shotgun (WGS) entry which is preliminary data.</text>
</comment>
<dbReference type="InterPro" id="IPR050228">
    <property type="entry name" value="Carboxylesterase_BioH"/>
</dbReference>